<dbReference type="Proteomes" id="UP000178912">
    <property type="component" value="Unassembled WGS sequence"/>
</dbReference>
<keyword evidence="2" id="KW-1185">Reference proteome</keyword>
<evidence type="ECO:0000313" key="1">
    <source>
        <dbReference type="EMBL" id="CZT08916.1"/>
    </source>
</evidence>
<evidence type="ECO:0000313" key="2">
    <source>
        <dbReference type="Proteomes" id="UP000178912"/>
    </source>
</evidence>
<protein>
    <submittedName>
        <fullName evidence="1">Uncharacterized protein</fullName>
    </submittedName>
</protein>
<dbReference type="EMBL" id="FJUX01000108">
    <property type="protein sequence ID" value="CZT08916.1"/>
    <property type="molecule type" value="Genomic_DNA"/>
</dbReference>
<accession>A0A1E1LEF7</accession>
<organism evidence="1 2">
    <name type="scientific">Rhynchosporium agropyri</name>
    <dbReference type="NCBI Taxonomy" id="914238"/>
    <lineage>
        <taxon>Eukaryota</taxon>
        <taxon>Fungi</taxon>
        <taxon>Dikarya</taxon>
        <taxon>Ascomycota</taxon>
        <taxon>Pezizomycotina</taxon>
        <taxon>Leotiomycetes</taxon>
        <taxon>Helotiales</taxon>
        <taxon>Ploettnerulaceae</taxon>
        <taxon>Rhynchosporium</taxon>
    </lineage>
</organism>
<gene>
    <name evidence="1" type="ORF">RAG0_13851</name>
</gene>
<name>A0A1E1LEF7_9HELO</name>
<proteinExistence type="predicted"/>
<reference evidence="2" key="1">
    <citation type="submission" date="2016-03" db="EMBL/GenBank/DDBJ databases">
        <authorList>
            <person name="Guldener U."/>
        </authorList>
    </citation>
    <scope>NUCLEOTIDE SEQUENCE [LARGE SCALE GENOMIC DNA]</scope>
    <source>
        <strain evidence="2">04CH-RAC-A.6.1</strain>
    </source>
</reference>
<sequence>MPDLGTEYDRNNSLAISQGDLTKRDSPLLKVVPGLDTELY</sequence>
<dbReference type="AlphaFoldDB" id="A0A1E1LEF7"/>